<dbReference type="GO" id="GO:0003677">
    <property type="term" value="F:DNA binding"/>
    <property type="evidence" value="ECO:0007669"/>
    <property type="project" value="UniProtKB-KW"/>
</dbReference>
<dbReference type="Gene3D" id="1.10.10.10">
    <property type="entry name" value="Winged helix-like DNA-binding domain superfamily/Winged helix DNA-binding domain"/>
    <property type="match status" value="1"/>
</dbReference>
<comment type="caution">
    <text evidence="5">The sequence shown here is derived from an EMBL/GenBank/DDBJ whole genome shotgun (WGS) entry which is preliminary data.</text>
</comment>
<protein>
    <submittedName>
        <fullName evidence="5">Transcriptional regulator, HxlR family</fullName>
    </submittedName>
</protein>
<evidence type="ECO:0000313" key="5">
    <source>
        <dbReference type="EMBL" id="EYF03839.1"/>
    </source>
</evidence>
<dbReference type="AlphaFoldDB" id="A0A017T3K4"/>
<dbReference type="PANTHER" id="PTHR33204">
    <property type="entry name" value="TRANSCRIPTIONAL REGULATOR, MARR FAMILY"/>
    <property type="match status" value="1"/>
</dbReference>
<dbReference type="Proteomes" id="UP000019678">
    <property type="component" value="Unassembled WGS sequence"/>
</dbReference>
<evidence type="ECO:0000256" key="1">
    <source>
        <dbReference type="ARBA" id="ARBA00023015"/>
    </source>
</evidence>
<keyword evidence="3" id="KW-0804">Transcription</keyword>
<dbReference type="InterPro" id="IPR002577">
    <property type="entry name" value="HTH_HxlR"/>
</dbReference>
<evidence type="ECO:0000256" key="3">
    <source>
        <dbReference type="ARBA" id="ARBA00023163"/>
    </source>
</evidence>
<dbReference type="eggNOG" id="COG1733">
    <property type="taxonomic scope" value="Bacteria"/>
</dbReference>
<evidence type="ECO:0000256" key="2">
    <source>
        <dbReference type="ARBA" id="ARBA00023125"/>
    </source>
</evidence>
<dbReference type="PROSITE" id="PS51118">
    <property type="entry name" value="HTH_HXLR"/>
    <property type="match status" value="1"/>
</dbReference>
<feature type="domain" description="HTH hxlR-type" evidence="4">
    <location>
        <begin position="1"/>
        <end position="93"/>
    </location>
</feature>
<proteinExistence type="predicted"/>
<gene>
    <name evidence="5" type="ORF">CAP_5103</name>
</gene>
<keyword evidence="6" id="KW-1185">Reference proteome</keyword>
<organism evidence="5 6">
    <name type="scientific">Chondromyces apiculatus DSM 436</name>
    <dbReference type="NCBI Taxonomy" id="1192034"/>
    <lineage>
        <taxon>Bacteria</taxon>
        <taxon>Pseudomonadati</taxon>
        <taxon>Myxococcota</taxon>
        <taxon>Polyangia</taxon>
        <taxon>Polyangiales</taxon>
        <taxon>Polyangiaceae</taxon>
        <taxon>Chondromyces</taxon>
    </lineage>
</organism>
<accession>A0A017T3K4</accession>
<dbReference type="Pfam" id="PF01638">
    <property type="entry name" value="HxlR"/>
    <property type="match status" value="1"/>
</dbReference>
<name>A0A017T3K4_9BACT</name>
<sequence>MKLLGGAWTPNIVWRLSGDPRRFSELRDDIPRISAKVLSARLRALEETGVVTRSVISTSPPSVEYALTELGRELVPVIQAILNVGTKLAHRRAAATR</sequence>
<evidence type="ECO:0000259" key="4">
    <source>
        <dbReference type="PROSITE" id="PS51118"/>
    </source>
</evidence>
<keyword evidence="1" id="KW-0805">Transcription regulation</keyword>
<dbReference type="InterPro" id="IPR036388">
    <property type="entry name" value="WH-like_DNA-bd_sf"/>
</dbReference>
<dbReference type="SUPFAM" id="SSF46785">
    <property type="entry name" value="Winged helix' DNA-binding domain"/>
    <property type="match status" value="1"/>
</dbReference>
<dbReference type="STRING" id="1192034.CAP_5103"/>
<dbReference type="EMBL" id="ASRX01000041">
    <property type="protein sequence ID" value="EYF03839.1"/>
    <property type="molecule type" value="Genomic_DNA"/>
</dbReference>
<evidence type="ECO:0000313" key="6">
    <source>
        <dbReference type="Proteomes" id="UP000019678"/>
    </source>
</evidence>
<reference evidence="5 6" key="1">
    <citation type="submission" date="2013-05" db="EMBL/GenBank/DDBJ databases">
        <title>Genome assembly of Chondromyces apiculatus DSM 436.</title>
        <authorList>
            <person name="Sharma G."/>
            <person name="Khatri I."/>
            <person name="Kaur C."/>
            <person name="Mayilraj S."/>
            <person name="Subramanian S."/>
        </authorList>
    </citation>
    <scope>NUCLEOTIDE SEQUENCE [LARGE SCALE GENOMIC DNA]</scope>
    <source>
        <strain evidence="5 6">DSM 436</strain>
    </source>
</reference>
<dbReference type="InterPro" id="IPR036390">
    <property type="entry name" value="WH_DNA-bd_sf"/>
</dbReference>
<keyword evidence="2" id="KW-0238">DNA-binding</keyword>